<gene>
    <name evidence="2" type="ORF">B296_00014597</name>
</gene>
<organism evidence="2 3">
    <name type="scientific">Ensete ventricosum</name>
    <name type="common">Abyssinian banana</name>
    <name type="synonym">Musa ensete</name>
    <dbReference type="NCBI Taxonomy" id="4639"/>
    <lineage>
        <taxon>Eukaryota</taxon>
        <taxon>Viridiplantae</taxon>
        <taxon>Streptophyta</taxon>
        <taxon>Embryophyta</taxon>
        <taxon>Tracheophyta</taxon>
        <taxon>Spermatophyta</taxon>
        <taxon>Magnoliopsida</taxon>
        <taxon>Liliopsida</taxon>
        <taxon>Zingiberales</taxon>
        <taxon>Musaceae</taxon>
        <taxon>Ensete</taxon>
    </lineage>
</organism>
<evidence type="ECO:0000256" key="1">
    <source>
        <dbReference type="SAM" id="Phobius"/>
    </source>
</evidence>
<dbReference type="EMBL" id="AMZH03009370">
    <property type="protein sequence ID" value="RRT57003.1"/>
    <property type="molecule type" value="Genomic_DNA"/>
</dbReference>
<accession>A0A426YZ54</accession>
<comment type="caution">
    <text evidence="2">The sequence shown here is derived from an EMBL/GenBank/DDBJ whole genome shotgun (WGS) entry which is preliminary data.</text>
</comment>
<dbReference type="AlphaFoldDB" id="A0A426YZ54"/>
<sequence>MAFASASPLSANPFKPLYPSPPRSSPRFSASPVVCQTSGESSSAFLLYRILSSTWCARLLDPPPGAFGRAQEMASGRLDGTGRRCGWLQRRRVGRPQQVRSGDPGGVRDWLRRSIWFRRSQVTNESWCFLVPSICNTVFFYSYVMLVLILMCRKAVHVNENYR</sequence>
<keyword evidence="1" id="KW-0472">Membrane</keyword>
<keyword evidence="1" id="KW-1133">Transmembrane helix</keyword>
<evidence type="ECO:0000313" key="3">
    <source>
        <dbReference type="Proteomes" id="UP000287651"/>
    </source>
</evidence>
<name>A0A426YZ54_ENSVE</name>
<evidence type="ECO:0000313" key="2">
    <source>
        <dbReference type="EMBL" id="RRT57003.1"/>
    </source>
</evidence>
<proteinExistence type="predicted"/>
<keyword evidence="1" id="KW-0812">Transmembrane</keyword>
<protein>
    <submittedName>
        <fullName evidence="2">Uncharacterized protein</fullName>
    </submittedName>
</protein>
<reference evidence="2 3" key="1">
    <citation type="journal article" date="2014" name="Agronomy (Basel)">
        <title>A Draft Genome Sequence for Ensete ventricosum, the Drought-Tolerant Tree Against Hunger.</title>
        <authorList>
            <person name="Harrison J."/>
            <person name="Moore K.A."/>
            <person name="Paszkiewicz K."/>
            <person name="Jones T."/>
            <person name="Grant M."/>
            <person name="Ambacheew D."/>
            <person name="Muzemil S."/>
            <person name="Studholme D.J."/>
        </authorList>
    </citation>
    <scope>NUCLEOTIDE SEQUENCE [LARGE SCALE GENOMIC DNA]</scope>
</reference>
<feature type="transmembrane region" description="Helical" evidence="1">
    <location>
        <begin position="138"/>
        <end position="156"/>
    </location>
</feature>
<dbReference type="Proteomes" id="UP000287651">
    <property type="component" value="Unassembled WGS sequence"/>
</dbReference>